<protein>
    <submittedName>
        <fullName evidence="2">Uncharacterized protein</fullName>
    </submittedName>
</protein>
<dbReference type="Pfam" id="PF17263">
    <property type="entry name" value="DUF5329"/>
    <property type="match status" value="1"/>
</dbReference>
<dbReference type="Proteomes" id="UP000298264">
    <property type="component" value="Unassembled WGS sequence"/>
</dbReference>
<evidence type="ECO:0000313" key="3">
    <source>
        <dbReference type="Proteomes" id="UP000298264"/>
    </source>
</evidence>
<keyword evidence="1" id="KW-0732">Signal</keyword>
<dbReference type="OrthoDB" id="344871at2"/>
<dbReference type="AlphaFoldDB" id="A0A4V3JX78"/>
<sequence length="136" mass="15530">MLFRFNFSGIRITSVLFLAMFASSLSAECKTPFTEEQKIESLIIAVQKLDGVFIRNGEEHGAKKASEHLRYKLDSAKKSFFAPDPKDWTAKLFIEKVASKSFLSGEVYRIKWKDGKTLTSQAWLEAELKKINESCR</sequence>
<proteinExistence type="predicted"/>
<comment type="caution">
    <text evidence="2">The sequence shown here is derived from an EMBL/GenBank/DDBJ whole genome shotgun (WGS) entry which is preliminary data.</text>
</comment>
<dbReference type="RefSeq" id="WP_135764873.1">
    <property type="nucleotide sequence ID" value="NZ_RQHV01000059.1"/>
</dbReference>
<feature type="chain" id="PRO_5020548350" evidence="1">
    <location>
        <begin position="28"/>
        <end position="136"/>
    </location>
</feature>
<dbReference type="InterPro" id="IPR035242">
    <property type="entry name" value="DUF5329"/>
</dbReference>
<evidence type="ECO:0000313" key="2">
    <source>
        <dbReference type="EMBL" id="TGN08723.1"/>
    </source>
</evidence>
<evidence type="ECO:0000256" key="1">
    <source>
        <dbReference type="SAM" id="SignalP"/>
    </source>
</evidence>
<feature type="signal peptide" evidence="1">
    <location>
        <begin position="1"/>
        <end position="27"/>
    </location>
</feature>
<accession>A0A4V3JX78</accession>
<reference evidence="2" key="1">
    <citation type="journal article" date="2019" name="PLoS Negl. Trop. Dis.">
        <title>Revisiting the worldwide diversity of Leptospira species in the environment.</title>
        <authorList>
            <person name="Vincent A.T."/>
            <person name="Schiettekatte O."/>
            <person name="Bourhy P."/>
            <person name="Veyrier F.J."/>
            <person name="Picardeau M."/>
        </authorList>
    </citation>
    <scope>NUCLEOTIDE SEQUENCE [LARGE SCALE GENOMIC DNA]</scope>
    <source>
        <strain evidence="2">201400974</strain>
    </source>
</reference>
<name>A0A4V3JX78_9LEPT</name>
<keyword evidence="3" id="KW-1185">Reference proteome</keyword>
<gene>
    <name evidence="2" type="ORF">EHS11_13170</name>
</gene>
<dbReference type="EMBL" id="RQHV01000059">
    <property type="protein sequence ID" value="TGN08723.1"/>
    <property type="molecule type" value="Genomic_DNA"/>
</dbReference>
<organism evidence="2 3">
    <name type="scientific">Leptospira ilyithenensis</name>
    <dbReference type="NCBI Taxonomy" id="2484901"/>
    <lineage>
        <taxon>Bacteria</taxon>
        <taxon>Pseudomonadati</taxon>
        <taxon>Spirochaetota</taxon>
        <taxon>Spirochaetia</taxon>
        <taxon>Leptospirales</taxon>
        <taxon>Leptospiraceae</taxon>
        <taxon>Leptospira</taxon>
    </lineage>
</organism>